<organism evidence="1 2">
    <name type="scientific">Paenibacillus profundus</name>
    <dbReference type="NCBI Taxonomy" id="1173085"/>
    <lineage>
        <taxon>Bacteria</taxon>
        <taxon>Bacillati</taxon>
        <taxon>Bacillota</taxon>
        <taxon>Bacilli</taxon>
        <taxon>Bacillales</taxon>
        <taxon>Paenibacillaceae</taxon>
        <taxon>Paenibacillus</taxon>
    </lineage>
</organism>
<proteinExistence type="predicted"/>
<dbReference type="PANTHER" id="PTHR10151:SF120">
    <property type="entry name" value="BIS(5'-ADENOSYL)-TRIPHOSPHATASE"/>
    <property type="match status" value="1"/>
</dbReference>
<dbReference type="InterPro" id="IPR002591">
    <property type="entry name" value="Phosphodiest/P_Trfase"/>
</dbReference>
<sequence length="529" mass="59484">MNRGRWILIVLLLFISIVPSACQKGEIQQGAQPRIKSVQPTSSTKRVILVILDSMMDKPLQEAIRNGQAPALKFLMERGHYKPDAVSSFPTMSVTIDSTILTGSGPDGHHVPGLVWYNSREGRLVSYGTALWETLKLGVGDVFKNSLYRLNNVHLNKQVKTIHEELAARGIETASINGMVYRGTTEHRLKVPAAFADSTSLPRDLKTLAPKWFSLGVLSRLKPDDVRNTHAWQSYGLNDEFSADELIYLIEQDRLPSFTLVYLPNNDHDVHRKGPAETRGIERADKQLQRVFQAFGSWDAAMKDNVWIIAGDSGQTYIERERERSIIDLRQVLNSYRIAALSKPVTKQDQIVLAVNERMAYVYINDSKVAKAEAVRRLQQEKRIDVIAWMEGGDILVRSGRNEQELTYRPNGNVRDRYGQTWNIRGDIGLLDMSLRKSDKRLEYGDYPDALMRLHSALSSHEGNFVIVTAAPGSEFIGESSPTHSGGAGHGSLHKQDSHVPLLISGSETRPDIFRLVDVKRWIMNELGH</sequence>
<protein>
    <submittedName>
        <fullName evidence="1">Alkaline phosphatase family protein</fullName>
    </submittedName>
</protein>
<dbReference type="InterPro" id="IPR017850">
    <property type="entry name" value="Alkaline_phosphatase_core_sf"/>
</dbReference>
<gene>
    <name evidence="1" type="ORF">LQV63_10380</name>
</gene>
<accession>A0ABS8YGP0</accession>
<comment type="caution">
    <text evidence="1">The sequence shown here is derived from an EMBL/GenBank/DDBJ whole genome shotgun (WGS) entry which is preliminary data.</text>
</comment>
<evidence type="ECO:0000313" key="2">
    <source>
        <dbReference type="Proteomes" id="UP001199916"/>
    </source>
</evidence>
<evidence type="ECO:0000313" key="1">
    <source>
        <dbReference type="EMBL" id="MCE5169720.1"/>
    </source>
</evidence>
<dbReference type="PANTHER" id="PTHR10151">
    <property type="entry name" value="ECTONUCLEOTIDE PYROPHOSPHATASE/PHOSPHODIESTERASE"/>
    <property type="match status" value="1"/>
</dbReference>
<dbReference type="RefSeq" id="WP_233696632.1">
    <property type="nucleotide sequence ID" value="NZ_JAJNBZ010000006.1"/>
</dbReference>
<name>A0ABS8YGP0_9BACL</name>
<reference evidence="1 2" key="1">
    <citation type="submission" date="2021-11" db="EMBL/GenBank/DDBJ databases">
        <title>Draft genome sequence of Paenibacillus profundus YoMME, a new Gram-positive bacteria with exoelectrogenic properties.</title>
        <authorList>
            <person name="Hubenova Y."/>
            <person name="Hubenova E."/>
            <person name="Manasiev Y."/>
            <person name="Peykov S."/>
            <person name="Mitov M."/>
        </authorList>
    </citation>
    <scope>NUCLEOTIDE SEQUENCE [LARGE SCALE GENOMIC DNA]</scope>
    <source>
        <strain evidence="1 2">YoMME</strain>
    </source>
</reference>
<dbReference type="Proteomes" id="UP001199916">
    <property type="component" value="Unassembled WGS sequence"/>
</dbReference>
<dbReference type="EMBL" id="JAJNBZ010000006">
    <property type="protein sequence ID" value="MCE5169720.1"/>
    <property type="molecule type" value="Genomic_DNA"/>
</dbReference>
<dbReference type="SUPFAM" id="SSF53649">
    <property type="entry name" value="Alkaline phosphatase-like"/>
    <property type="match status" value="1"/>
</dbReference>
<keyword evidence="2" id="KW-1185">Reference proteome</keyword>
<dbReference type="Pfam" id="PF01663">
    <property type="entry name" value="Phosphodiest"/>
    <property type="match status" value="1"/>
</dbReference>
<dbReference type="Gene3D" id="3.40.720.10">
    <property type="entry name" value="Alkaline Phosphatase, subunit A"/>
    <property type="match status" value="1"/>
</dbReference>